<organism evidence="1">
    <name type="scientific">Anopheles darlingi</name>
    <name type="common">Mosquito</name>
    <dbReference type="NCBI Taxonomy" id="43151"/>
    <lineage>
        <taxon>Eukaryota</taxon>
        <taxon>Metazoa</taxon>
        <taxon>Ecdysozoa</taxon>
        <taxon>Arthropoda</taxon>
        <taxon>Hexapoda</taxon>
        <taxon>Insecta</taxon>
        <taxon>Pterygota</taxon>
        <taxon>Neoptera</taxon>
        <taxon>Endopterygota</taxon>
        <taxon>Diptera</taxon>
        <taxon>Nematocera</taxon>
        <taxon>Culicoidea</taxon>
        <taxon>Culicidae</taxon>
        <taxon>Anophelinae</taxon>
        <taxon>Anopheles</taxon>
    </lineage>
</organism>
<accession>A0A2M4D0Z4</accession>
<evidence type="ECO:0000313" key="1">
    <source>
        <dbReference type="EMBL" id="MBW71253.1"/>
    </source>
</evidence>
<protein>
    <submittedName>
        <fullName evidence="1">Putative secreted protein</fullName>
    </submittedName>
</protein>
<reference evidence="1" key="1">
    <citation type="submission" date="2018-01" db="EMBL/GenBank/DDBJ databases">
        <title>An insight into the sialome of Amazonian anophelines.</title>
        <authorList>
            <person name="Ribeiro J.M."/>
            <person name="Scarpassa V."/>
            <person name="Calvo E."/>
        </authorList>
    </citation>
    <scope>NUCLEOTIDE SEQUENCE</scope>
</reference>
<proteinExistence type="predicted"/>
<name>A0A2M4D0Z4_ANODA</name>
<sequence>MMRRVMIGQLVEIAVILAAHATVERIALLVYLHVVLDVALLDEGLLADVAPVRSLPVVYADVVDKVDLLDEADATD</sequence>
<dbReference type="EMBL" id="GGFL01007075">
    <property type="protein sequence ID" value="MBW71253.1"/>
    <property type="molecule type" value="Transcribed_RNA"/>
</dbReference>
<dbReference type="AlphaFoldDB" id="A0A2M4D0Z4"/>